<reference evidence="4" key="1">
    <citation type="submission" date="2015-01" db="EMBL/GenBank/DDBJ databases">
        <authorList>
            <person name="Aksoy S."/>
            <person name="Warren W."/>
            <person name="Wilson R.K."/>
        </authorList>
    </citation>
    <scope>NUCLEOTIDE SEQUENCE [LARGE SCALE GENOMIC DNA]</scope>
    <source>
        <strain evidence="4">IAEA</strain>
    </source>
</reference>
<dbReference type="PANTHER" id="PTHR21177">
    <property type="entry name" value="IP06524P-RELATED"/>
    <property type="match status" value="1"/>
</dbReference>
<proteinExistence type="predicted"/>
<protein>
    <recommendedName>
        <fullName evidence="2">DUF4789 domain-containing protein</fullName>
    </recommendedName>
</protein>
<sequence>MKQNIRKSLICVMMAIQLVSSQLGFPEVVDISKNKANLQGRLPLFSPGRCKDYELLYPGDQKNDWICDCAPAAIYHPDTDACYPAFHRGPCEAEEILILPDEKIIPACVPNDCKVDGRIKVRGGCYDFGENGPCQTTATESYVIGVDPKTLHVDCIRLSIENRFASEPVKDSCTNRGSKKFLKGDCMNQK</sequence>
<evidence type="ECO:0000313" key="3">
    <source>
        <dbReference type="EnsemblMetazoa" id="GPPI032844-PA"/>
    </source>
</evidence>
<reference evidence="3" key="2">
    <citation type="submission" date="2020-05" db="UniProtKB">
        <authorList>
            <consortium name="EnsemblMetazoa"/>
        </authorList>
    </citation>
    <scope>IDENTIFICATION</scope>
    <source>
        <strain evidence="3">IAEA</strain>
    </source>
</reference>
<dbReference type="InterPro" id="IPR031993">
    <property type="entry name" value="DUF4789"/>
</dbReference>
<dbReference type="AlphaFoldDB" id="A0A1B0BK94"/>
<feature type="chain" id="PRO_5008404945" description="DUF4789 domain-containing protein" evidence="1">
    <location>
        <begin position="22"/>
        <end position="190"/>
    </location>
</feature>
<feature type="domain" description="DUF4789" evidence="2">
    <location>
        <begin position="49"/>
        <end position="134"/>
    </location>
</feature>
<evidence type="ECO:0000256" key="1">
    <source>
        <dbReference type="SAM" id="SignalP"/>
    </source>
</evidence>
<name>A0A1B0BK94_9MUSC</name>
<organism evidence="3 4">
    <name type="scientific">Glossina palpalis gambiensis</name>
    <dbReference type="NCBI Taxonomy" id="67801"/>
    <lineage>
        <taxon>Eukaryota</taxon>
        <taxon>Metazoa</taxon>
        <taxon>Ecdysozoa</taxon>
        <taxon>Arthropoda</taxon>
        <taxon>Hexapoda</taxon>
        <taxon>Insecta</taxon>
        <taxon>Pterygota</taxon>
        <taxon>Neoptera</taxon>
        <taxon>Endopterygota</taxon>
        <taxon>Diptera</taxon>
        <taxon>Brachycera</taxon>
        <taxon>Muscomorpha</taxon>
        <taxon>Hippoboscoidea</taxon>
        <taxon>Glossinidae</taxon>
        <taxon>Glossina</taxon>
    </lineage>
</organism>
<dbReference type="EnsemblMetazoa" id="GPPI032844-RA">
    <property type="protein sequence ID" value="GPPI032844-PA"/>
    <property type="gene ID" value="GPPI032844"/>
</dbReference>
<keyword evidence="1" id="KW-0732">Signal</keyword>
<dbReference type="Proteomes" id="UP000092460">
    <property type="component" value="Unassembled WGS sequence"/>
</dbReference>
<dbReference type="EMBL" id="JXJN01015848">
    <property type="status" value="NOT_ANNOTATED_CDS"/>
    <property type="molecule type" value="Genomic_DNA"/>
</dbReference>
<accession>A0A1B0BK94</accession>
<dbReference type="PANTHER" id="PTHR21177:SF4">
    <property type="entry name" value="IP06524P"/>
    <property type="match status" value="1"/>
</dbReference>
<keyword evidence="4" id="KW-1185">Reference proteome</keyword>
<evidence type="ECO:0000259" key="2">
    <source>
        <dbReference type="Pfam" id="PF16033"/>
    </source>
</evidence>
<evidence type="ECO:0000313" key="4">
    <source>
        <dbReference type="Proteomes" id="UP000092460"/>
    </source>
</evidence>
<dbReference type="VEuPathDB" id="VectorBase:GPPI032844"/>
<feature type="signal peptide" evidence="1">
    <location>
        <begin position="1"/>
        <end position="21"/>
    </location>
</feature>
<dbReference type="Pfam" id="PF16033">
    <property type="entry name" value="DUF4789"/>
    <property type="match status" value="1"/>
</dbReference>